<feature type="transmembrane region" description="Helical" evidence="2">
    <location>
        <begin position="16"/>
        <end position="37"/>
    </location>
</feature>
<keyword evidence="2" id="KW-0472">Membrane</keyword>
<gene>
    <name evidence="3" type="ORF">ACFQ4C_19415</name>
</gene>
<dbReference type="EMBL" id="JBHTLP010000011">
    <property type="protein sequence ID" value="MFD1143306.1"/>
    <property type="molecule type" value="Genomic_DNA"/>
</dbReference>
<comment type="caution">
    <text evidence="3">The sequence shown here is derived from an EMBL/GenBank/DDBJ whole genome shotgun (WGS) entry which is preliminary data.</text>
</comment>
<dbReference type="Proteomes" id="UP001597116">
    <property type="component" value="Unassembled WGS sequence"/>
</dbReference>
<evidence type="ECO:0000313" key="4">
    <source>
        <dbReference type="Proteomes" id="UP001597116"/>
    </source>
</evidence>
<evidence type="ECO:0000256" key="2">
    <source>
        <dbReference type="SAM" id="Phobius"/>
    </source>
</evidence>
<protein>
    <submittedName>
        <fullName evidence="3">PepSY-associated TM helix domain-containing protein</fullName>
    </submittedName>
</protein>
<reference evidence="4" key="1">
    <citation type="journal article" date="2019" name="Int. J. Syst. Evol. Microbiol.">
        <title>The Global Catalogue of Microorganisms (GCM) 10K type strain sequencing project: providing services to taxonomists for standard genome sequencing and annotation.</title>
        <authorList>
            <consortium name="The Broad Institute Genomics Platform"/>
            <consortium name="The Broad Institute Genome Sequencing Center for Infectious Disease"/>
            <person name="Wu L."/>
            <person name="Ma J."/>
        </authorList>
    </citation>
    <scope>NUCLEOTIDE SEQUENCE [LARGE SCALE GENOMIC DNA]</scope>
    <source>
        <strain evidence="4">CCUG 55608</strain>
    </source>
</reference>
<feature type="transmembrane region" description="Helical" evidence="2">
    <location>
        <begin position="147"/>
        <end position="168"/>
    </location>
</feature>
<dbReference type="InterPro" id="IPR005625">
    <property type="entry name" value="PepSY-ass_TM"/>
</dbReference>
<feature type="region of interest" description="Disordered" evidence="1">
    <location>
        <begin position="376"/>
        <end position="401"/>
    </location>
</feature>
<keyword evidence="2" id="KW-0812">Transmembrane</keyword>
<accession>A0ABW3QC58</accession>
<dbReference type="PANTHER" id="PTHR34219">
    <property type="entry name" value="IRON-REGULATED INNER MEMBRANE PROTEIN-RELATED"/>
    <property type="match status" value="1"/>
</dbReference>
<sequence>MSTTKSVKTWFQIHKWTSLICTAFLLMLCLTGLPLIFHEEIEELEGKQLAPDLPANTPRASLDKLVETGLKANPAKVIRYLYWDEHQPNTVALSLSDSIDAPPDNFKTVILDERTAKILEEPNYQEGFMYVMLQLHVDMFMGIGGKLFLGLMGILFVIAIVSGLMLYGPIMKRFDFGMIRTEKSTRLKWLDLHNLLGVVTIAWATVVGFTGVINTLSEVVLGLWQMGQLSEMTAPYKKAAPLTGQLSSLDQAFRIARKADSGMEPYLAAYPGTPFSSKHHYAIFVKGKTPLTERLVRPALVDAKTGKLTDMREMPWYVNALFLSQPLHFGDYGGLPLKIIWAIFDIITIVVLASGLYLWFARNKATKAQLARMEQASRTKSSRNVEESEILTLSEQKGEGV</sequence>
<dbReference type="Pfam" id="PF03929">
    <property type="entry name" value="PepSY_TM"/>
    <property type="match status" value="1"/>
</dbReference>
<evidence type="ECO:0000256" key="1">
    <source>
        <dbReference type="SAM" id="MobiDB-lite"/>
    </source>
</evidence>
<proteinExistence type="predicted"/>
<organism evidence="3 4">
    <name type="scientific">Larkinella insperata</name>
    <dbReference type="NCBI Taxonomy" id="332158"/>
    <lineage>
        <taxon>Bacteria</taxon>
        <taxon>Pseudomonadati</taxon>
        <taxon>Bacteroidota</taxon>
        <taxon>Cytophagia</taxon>
        <taxon>Cytophagales</taxon>
        <taxon>Spirosomataceae</taxon>
        <taxon>Larkinella</taxon>
    </lineage>
</organism>
<feature type="transmembrane region" description="Helical" evidence="2">
    <location>
        <begin position="339"/>
        <end position="360"/>
    </location>
</feature>
<dbReference type="PANTHER" id="PTHR34219:SF3">
    <property type="entry name" value="BLL7967 PROTEIN"/>
    <property type="match status" value="1"/>
</dbReference>
<name>A0ABW3QC58_9BACT</name>
<keyword evidence="2" id="KW-1133">Transmembrane helix</keyword>
<feature type="transmembrane region" description="Helical" evidence="2">
    <location>
        <begin position="189"/>
        <end position="213"/>
    </location>
</feature>
<keyword evidence="4" id="KW-1185">Reference proteome</keyword>
<evidence type="ECO:0000313" key="3">
    <source>
        <dbReference type="EMBL" id="MFD1143306.1"/>
    </source>
</evidence>
<dbReference type="RefSeq" id="WP_265991214.1">
    <property type="nucleotide sequence ID" value="NZ_CP110973.1"/>
</dbReference>